<evidence type="ECO:0000313" key="2">
    <source>
        <dbReference type="Proteomes" id="UP001151516"/>
    </source>
</evidence>
<keyword evidence="2" id="KW-1185">Reference proteome</keyword>
<organism evidence="1 2">
    <name type="scientific">Coemansia spiralis</name>
    <dbReference type="NCBI Taxonomy" id="417178"/>
    <lineage>
        <taxon>Eukaryota</taxon>
        <taxon>Fungi</taxon>
        <taxon>Fungi incertae sedis</taxon>
        <taxon>Zoopagomycota</taxon>
        <taxon>Kickxellomycotina</taxon>
        <taxon>Kickxellomycetes</taxon>
        <taxon>Kickxellales</taxon>
        <taxon>Kickxellaceae</taxon>
        <taxon>Coemansia</taxon>
    </lineage>
</organism>
<protein>
    <submittedName>
        <fullName evidence="1">Uncharacterized protein</fullName>
    </submittedName>
</protein>
<gene>
    <name evidence="1" type="ORF">IWW39_005535</name>
</gene>
<reference evidence="1" key="1">
    <citation type="submission" date="2022-07" db="EMBL/GenBank/DDBJ databases">
        <title>Phylogenomic reconstructions and comparative analyses of Kickxellomycotina fungi.</title>
        <authorList>
            <person name="Reynolds N.K."/>
            <person name="Stajich J.E."/>
            <person name="Barry K."/>
            <person name="Grigoriev I.V."/>
            <person name="Crous P."/>
            <person name="Smith M.E."/>
        </authorList>
    </citation>
    <scope>NUCLEOTIDE SEQUENCE</scope>
    <source>
        <strain evidence="1">CBS 109367</strain>
    </source>
</reference>
<dbReference type="AlphaFoldDB" id="A0A9W8GF85"/>
<proteinExistence type="predicted"/>
<sequence>MAQPTPSPLQSLPPHVVKLIVDHVTGSSRVVYDGVGAYSRKYWALLKPMLSVSPSFREIALSYYWKSFEVNLTSQTLNAIRGYRPPFSTAGAACHRAGYLDYPINHLAKDVTVYLDKRNVFSGEALNILSGTPYDNCVLQRARDVKFEFQGSSMDDEGDDDNIVVDPASTEANVRAFVQRVKQMVPMASEIKVVLSDPDGNPSANDESLDYLVFELYQLVRRVSYCHTSYHDDPLCVPLNVSCNLTHITYESNARENTVDVFIALAMWNALTLQSLIIKSTGGMDVLSLVWDAEDGHVTYPHLASLVLGDNSCDKEWSRPTSRGAAPFPVLRQLATFCDRFFDDDTLFRGNAATLEKLSFYLDSESVSMLRKYKVFAPGRHPRLQAIELCLSEDFELESFASPAEAMEFVHNIGSGAAIRRYDVEVEVDILLSFDGHACIQVLNLQTIQLEFATVLALVKSLPLLSDLHTGMPALGPMPDGVTMDALPEYVISQHAPMGKRFRCWHLYNCYDRHYHELATWVTCALLLALACPNFVYAAPPSEARKLFMEQMEREIASDRFRLYAPRLRPLLFLGWNGKND</sequence>
<comment type="caution">
    <text evidence="1">The sequence shown here is derived from an EMBL/GenBank/DDBJ whole genome shotgun (WGS) entry which is preliminary data.</text>
</comment>
<dbReference type="EMBL" id="JANBTX010000294">
    <property type="protein sequence ID" value="KAJ2683387.1"/>
    <property type="molecule type" value="Genomic_DNA"/>
</dbReference>
<dbReference type="OrthoDB" id="5597219at2759"/>
<name>A0A9W8GF85_9FUNG</name>
<evidence type="ECO:0000313" key="1">
    <source>
        <dbReference type="EMBL" id="KAJ2683387.1"/>
    </source>
</evidence>
<accession>A0A9W8GF85</accession>
<dbReference type="Proteomes" id="UP001151516">
    <property type="component" value="Unassembled WGS sequence"/>
</dbReference>